<accession>A0A0N0E1M2</accession>
<comment type="caution">
    <text evidence="2">The sequence shown here is derived from an EMBL/GenBank/DDBJ whole genome shotgun (WGS) entry which is preliminary data.</text>
</comment>
<dbReference type="RefSeq" id="WP_054064308.1">
    <property type="nucleotide sequence ID" value="NZ_JSYZ01000025.1"/>
</dbReference>
<evidence type="ECO:0000313" key="3">
    <source>
        <dbReference type="Proteomes" id="UP000037931"/>
    </source>
</evidence>
<evidence type="ECO:0000256" key="1">
    <source>
        <dbReference type="SAM" id="Coils"/>
    </source>
</evidence>
<dbReference type="OrthoDB" id="7029986at2"/>
<dbReference type="STRING" id="50340.PF66_05439"/>
<dbReference type="AlphaFoldDB" id="A0A0N0E1M2"/>
<feature type="coiled-coil region" evidence="1">
    <location>
        <begin position="97"/>
        <end position="134"/>
    </location>
</feature>
<reference evidence="2 3" key="1">
    <citation type="journal article" date="2015" name="PLoS ONE">
        <title>Rice-Infecting Pseudomonas Genomes Are Highly Accessorized and Harbor Multiple Putative Virulence Mechanisms to Cause Sheath Brown Rot.</title>
        <authorList>
            <person name="Quibod I.L."/>
            <person name="Grande G."/>
            <person name="Oreiro E.G."/>
            <person name="Borja F.N."/>
            <person name="Dossa G.S."/>
            <person name="Mauleon R."/>
            <person name="Cruz C.V."/>
            <person name="Oliva R."/>
        </authorList>
    </citation>
    <scope>NUCLEOTIDE SEQUENCE [LARGE SCALE GENOMIC DNA]</scope>
    <source>
        <strain evidence="2 3">IRRI 6609</strain>
    </source>
</reference>
<sequence length="173" mass="18779">MSNEQKMVSVPRELAVSLADDWGSPLVTSRSRMRAILEQPVEQHQGEPVKLPSCNAKSGMSHDWDQGYADGWNACLGEIAKLGPLYAHAAPAAAGEVERLRKELKIALSDIKVEQRVSNNLRQRKAELEALLREVVGTCSLVAENEPTGETVDLHDRIEASLSASAEPSAPIS</sequence>
<organism evidence="2 3">
    <name type="scientific">Pseudomonas asplenii</name>
    <dbReference type="NCBI Taxonomy" id="53407"/>
    <lineage>
        <taxon>Bacteria</taxon>
        <taxon>Pseudomonadati</taxon>
        <taxon>Pseudomonadota</taxon>
        <taxon>Gammaproteobacteria</taxon>
        <taxon>Pseudomonadales</taxon>
        <taxon>Pseudomonadaceae</taxon>
        <taxon>Pseudomonas</taxon>
    </lineage>
</organism>
<keyword evidence="1" id="KW-0175">Coiled coil</keyword>
<gene>
    <name evidence="2" type="ORF">PF66_05439</name>
</gene>
<dbReference type="PATRIC" id="fig|50340.43.peg.3152"/>
<protein>
    <submittedName>
        <fullName evidence="2">Uncharacterized protein</fullName>
    </submittedName>
</protein>
<proteinExistence type="predicted"/>
<keyword evidence="3" id="KW-1185">Reference proteome</keyword>
<evidence type="ECO:0000313" key="2">
    <source>
        <dbReference type="EMBL" id="KPA87863.1"/>
    </source>
</evidence>
<name>A0A0N0E1M2_9PSED</name>
<dbReference type="Proteomes" id="UP000037931">
    <property type="component" value="Unassembled WGS sequence"/>
</dbReference>
<dbReference type="EMBL" id="JSYZ01000025">
    <property type="protein sequence ID" value="KPA87863.1"/>
    <property type="molecule type" value="Genomic_DNA"/>
</dbReference>